<name>A0A9Q4KTF3_9EURY</name>
<reference evidence="2" key="1">
    <citation type="submission" date="2022-01" db="EMBL/GenBank/DDBJ databases">
        <title>Draft genome of Methanogenium marinum DSM 15558.</title>
        <authorList>
            <person name="Chen S.-C."/>
            <person name="You Y.-T."/>
        </authorList>
    </citation>
    <scope>NUCLEOTIDE SEQUENCE</scope>
    <source>
        <strain evidence="2">DSM 15558</strain>
    </source>
</reference>
<dbReference type="InterPro" id="IPR001279">
    <property type="entry name" value="Metallo-B-lactamas"/>
</dbReference>
<dbReference type="SUPFAM" id="SSF56281">
    <property type="entry name" value="Metallo-hydrolase/oxidoreductase"/>
    <property type="match status" value="1"/>
</dbReference>
<dbReference type="InterPro" id="IPR041712">
    <property type="entry name" value="DHPS-like_MBL-fold"/>
</dbReference>
<dbReference type="CDD" id="cd07713">
    <property type="entry name" value="DHPS-like_MBL-fold"/>
    <property type="match status" value="1"/>
</dbReference>
<dbReference type="PANTHER" id="PTHR13754:SF18">
    <property type="entry name" value="7,8-DIHYDROPTERIN-6-METHYL-4-(BETA-D-RIBOFURANOSYL)-AMINOBENZENE-5'-PHOSPHATE SYNTHASE"/>
    <property type="match status" value="1"/>
</dbReference>
<organism evidence="2 3">
    <name type="scientific">Methanogenium marinum</name>
    <dbReference type="NCBI Taxonomy" id="348610"/>
    <lineage>
        <taxon>Archaea</taxon>
        <taxon>Methanobacteriati</taxon>
        <taxon>Methanobacteriota</taxon>
        <taxon>Stenosarchaea group</taxon>
        <taxon>Methanomicrobia</taxon>
        <taxon>Methanomicrobiales</taxon>
        <taxon>Methanomicrobiaceae</taxon>
        <taxon>Methanogenium</taxon>
    </lineage>
</organism>
<proteinExistence type="predicted"/>
<dbReference type="PANTHER" id="PTHR13754">
    <property type="entry name" value="METALLO-BETA-LACTAMASE SUPERFAMILY PROTEIN"/>
    <property type="match status" value="1"/>
</dbReference>
<dbReference type="Proteomes" id="UP001143747">
    <property type="component" value="Unassembled WGS sequence"/>
</dbReference>
<accession>A0A9Q4KTF3</accession>
<keyword evidence="3" id="KW-1185">Reference proteome</keyword>
<protein>
    <submittedName>
        <fullName evidence="2">MBL fold metallo-hydrolase</fullName>
    </submittedName>
</protein>
<dbReference type="AlphaFoldDB" id="A0A9Q4KTF3"/>
<dbReference type="InterPro" id="IPR052926">
    <property type="entry name" value="Metallo-beta-lactamase_dom"/>
</dbReference>
<evidence type="ECO:0000313" key="3">
    <source>
        <dbReference type="Proteomes" id="UP001143747"/>
    </source>
</evidence>
<sequence length="279" mass="30719">MECTILTDNTAFTDRYLLSESGFSAFIHDGDVRVIFDTGFSGVFLDNARRMGIEPADATHVVFSHGHLDHTWGMKALLPELGNETTEGDGHVPPVFLSHPGAYLPRRRPGNSEIGTLYSADILGRFGTVQLSKEPVWITDRLVFLGEIPRVHEWESFTPNAEVTLKDGTTAPDHLTDDSALAYKSDTGLVIISGCSHSGIANIIDHAKTVCGDDRIRSVIGGLHLMYSDQNRIDRTTRFLENLNLESLHACHCTGFTALHTFSRTLPLKETGTGLQTVW</sequence>
<feature type="domain" description="Metallo-beta-lactamase" evidence="1">
    <location>
        <begin position="22"/>
        <end position="140"/>
    </location>
</feature>
<dbReference type="InterPro" id="IPR036866">
    <property type="entry name" value="RibonucZ/Hydroxyglut_hydro"/>
</dbReference>
<evidence type="ECO:0000313" key="2">
    <source>
        <dbReference type="EMBL" id="MDE4908477.1"/>
    </source>
</evidence>
<evidence type="ECO:0000259" key="1">
    <source>
        <dbReference type="Pfam" id="PF00753"/>
    </source>
</evidence>
<comment type="caution">
    <text evidence="2">The sequence shown here is derived from an EMBL/GenBank/DDBJ whole genome shotgun (WGS) entry which is preliminary data.</text>
</comment>
<dbReference type="RefSeq" id="WP_274925104.1">
    <property type="nucleotide sequence ID" value="NZ_JAKELO010000002.1"/>
</dbReference>
<dbReference type="EMBL" id="JAKELO010000002">
    <property type="protein sequence ID" value="MDE4908477.1"/>
    <property type="molecule type" value="Genomic_DNA"/>
</dbReference>
<dbReference type="Gene3D" id="3.60.15.10">
    <property type="entry name" value="Ribonuclease Z/Hydroxyacylglutathione hydrolase-like"/>
    <property type="match status" value="1"/>
</dbReference>
<gene>
    <name evidence="2" type="ORF">L0665_07645</name>
</gene>
<dbReference type="GO" id="GO:0016740">
    <property type="term" value="F:transferase activity"/>
    <property type="evidence" value="ECO:0007669"/>
    <property type="project" value="TreeGrafter"/>
</dbReference>
<dbReference type="Pfam" id="PF00753">
    <property type="entry name" value="Lactamase_B"/>
    <property type="match status" value="1"/>
</dbReference>